<dbReference type="AlphaFoldDB" id="X1CUY4"/>
<evidence type="ECO:0000259" key="2">
    <source>
        <dbReference type="PROSITE" id="PS51733"/>
    </source>
</evidence>
<organism evidence="3">
    <name type="scientific">marine sediment metagenome</name>
    <dbReference type="NCBI Taxonomy" id="412755"/>
    <lineage>
        <taxon>unclassified sequences</taxon>
        <taxon>metagenomes</taxon>
        <taxon>ecological metagenomes</taxon>
    </lineage>
</organism>
<dbReference type="Pfam" id="PF03099">
    <property type="entry name" value="BPL_LplA_LipB"/>
    <property type="match status" value="1"/>
</dbReference>
<keyword evidence="1" id="KW-0436">Ligase</keyword>
<comment type="caution">
    <text evidence="3">The sequence shown here is derived from an EMBL/GenBank/DDBJ whole genome shotgun (WGS) entry which is preliminary data.</text>
</comment>
<dbReference type="InterPro" id="IPR004408">
    <property type="entry name" value="Biotin_CoA_COase_ligase"/>
</dbReference>
<dbReference type="CDD" id="cd16442">
    <property type="entry name" value="BPL"/>
    <property type="match status" value="1"/>
</dbReference>
<feature type="domain" description="BPL/LPL catalytic" evidence="2">
    <location>
        <begin position="10"/>
        <end position="144"/>
    </location>
</feature>
<dbReference type="NCBIfam" id="TIGR00121">
    <property type="entry name" value="birA_ligase"/>
    <property type="match status" value="1"/>
</dbReference>
<dbReference type="PANTHER" id="PTHR12835:SF5">
    <property type="entry name" value="BIOTIN--PROTEIN LIGASE"/>
    <property type="match status" value="1"/>
</dbReference>
<dbReference type="PANTHER" id="PTHR12835">
    <property type="entry name" value="BIOTIN PROTEIN LIGASE"/>
    <property type="match status" value="1"/>
</dbReference>
<proteinExistence type="predicted"/>
<accession>X1CUY4</accession>
<evidence type="ECO:0000256" key="1">
    <source>
        <dbReference type="ARBA" id="ARBA00022598"/>
    </source>
</evidence>
<dbReference type="GO" id="GO:0004077">
    <property type="term" value="F:biotin--[biotin carboxyl-carrier protein] ligase activity"/>
    <property type="evidence" value="ECO:0007669"/>
    <property type="project" value="InterPro"/>
</dbReference>
<protein>
    <recommendedName>
        <fullName evidence="2">BPL/LPL catalytic domain-containing protein</fullName>
    </recommendedName>
</protein>
<dbReference type="EMBL" id="BART01029929">
    <property type="protein sequence ID" value="GAH12316.1"/>
    <property type="molecule type" value="Genomic_DNA"/>
</dbReference>
<dbReference type="Gene3D" id="3.30.930.10">
    <property type="entry name" value="Bira Bifunctional Protein, Domain 2"/>
    <property type="match status" value="1"/>
</dbReference>
<reference evidence="3" key="1">
    <citation type="journal article" date="2014" name="Front. Microbiol.">
        <title>High frequency of phylogenetically diverse reductive dehalogenase-homologous genes in deep subseafloor sedimentary metagenomes.</title>
        <authorList>
            <person name="Kawai M."/>
            <person name="Futagami T."/>
            <person name="Toyoda A."/>
            <person name="Takaki Y."/>
            <person name="Nishi S."/>
            <person name="Hori S."/>
            <person name="Arai W."/>
            <person name="Tsubouchi T."/>
            <person name="Morono Y."/>
            <person name="Uchiyama I."/>
            <person name="Ito T."/>
            <person name="Fujiyama A."/>
            <person name="Inagaki F."/>
            <person name="Takami H."/>
        </authorList>
    </citation>
    <scope>NUCLEOTIDE SEQUENCE</scope>
    <source>
        <strain evidence="3">Expedition CK06-06</strain>
    </source>
</reference>
<feature type="non-terminal residue" evidence="3">
    <location>
        <position position="144"/>
    </location>
</feature>
<name>X1CUY4_9ZZZZ</name>
<dbReference type="InterPro" id="IPR045864">
    <property type="entry name" value="aa-tRNA-synth_II/BPL/LPL"/>
</dbReference>
<gene>
    <name evidence="3" type="ORF">S01H4_52396</name>
</gene>
<dbReference type="GO" id="GO:0005737">
    <property type="term" value="C:cytoplasm"/>
    <property type="evidence" value="ECO:0007669"/>
    <property type="project" value="TreeGrafter"/>
</dbReference>
<dbReference type="InterPro" id="IPR004143">
    <property type="entry name" value="BPL_LPL_catalytic"/>
</dbReference>
<dbReference type="SUPFAM" id="SSF55681">
    <property type="entry name" value="Class II aaRS and biotin synthetases"/>
    <property type="match status" value="1"/>
</dbReference>
<evidence type="ECO:0000313" key="3">
    <source>
        <dbReference type="EMBL" id="GAH12316.1"/>
    </source>
</evidence>
<dbReference type="PROSITE" id="PS51733">
    <property type="entry name" value="BPL_LPL_CATALYTIC"/>
    <property type="match status" value="1"/>
</dbReference>
<sequence>MPKDDQLDPDKIKANLKTKRIGRKILVYNCTSSTNDIAAEYAKNKKNDGLVIFAEEQTAGRGRAGTKWHSGRADSILCSIVLTDCKCNPELLSLTCAVAIADGLGKIGGTEAKIKWPNDIILNGKKVAGILLESKINNNGNTYI</sequence>